<dbReference type="PANTHER" id="PTHR43289">
    <property type="entry name" value="MITOGEN-ACTIVATED PROTEIN KINASE KINASE KINASE 20-RELATED"/>
    <property type="match status" value="1"/>
</dbReference>
<name>A0A4R4E3F4_9BACT</name>
<accession>A0A4R4E3F4</accession>
<keyword evidence="1" id="KW-0808">Transferase</keyword>
<evidence type="ECO:0000256" key="6">
    <source>
        <dbReference type="SAM" id="Phobius"/>
    </source>
</evidence>
<dbReference type="OrthoDB" id="9813021at2"/>
<dbReference type="EMBL" id="SKFH01000007">
    <property type="protein sequence ID" value="TCZ73363.1"/>
    <property type="molecule type" value="Genomic_DNA"/>
</dbReference>
<keyword evidence="4" id="KW-0067">ATP-binding</keyword>
<dbReference type="SMART" id="SM00220">
    <property type="entry name" value="S_TKc"/>
    <property type="match status" value="1"/>
</dbReference>
<organism evidence="8 9">
    <name type="scientific">Flaviaesturariibacter aridisoli</name>
    <dbReference type="NCBI Taxonomy" id="2545761"/>
    <lineage>
        <taxon>Bacteria</taxon>
        <taxon>Pseudomonadati</taxon>
        <taxon>Bacteroidota</taxon>
        <taxon>Chitinophagia</taxon>
        <taxon>Chitinophagales</taxon>
        <taxon>Chitinophagaceae</taxon>
        <taxon>Flaviaestuariibacter</taxon>
    </lineage>
</organism>
<keyword evidence="9" id="KW-1185">Reference proteome</keyword>
<dbReference type="SUPFAM" id="SSF81901">
    <property type="entry name" value="HCP-like"/>
    <property type="match status" value="1"/>
</dbReference>
<keyword evidence="5" id="KW-0175">Coiled coil</keyword>
<keyword evidence="6" id="KW-0812">Transmembrane</keyword>
<dbReference type="Proteomes" id="UP000295164">
    <property type="component" value="Unassembled WGS sequence"/>
</dbReference>
<comment type="caution">
    <text evidence="8">The sequence shown here is derived from an EMBL/GenBank/DDBJ whole genome shotgun (WGS) entry which is preliminary data.</text>
</comment>
<feature type="coiled-coil region" evidence="5">
    <location>
        <begin position="315"/>
        <end position="342"/>
    </location>
</feature>
<gene>
    <name evidence="8" type="ORF">E0486_06740</name>
</gene>
<dbReference type="RefSeq" id="WP_131851382.1">
    <property type="nucleotide sequence ID" value="NZ_SKFH01000007.1"/>
</dbReference>
<feature type="transmembrane region" description="Helical" evidence="6">
    <location>
        <begin position="364"/>
        <end position="384"/>
    </location>
</feature>
<dbReference type="PANTHER" id="PTHR43289:SF6">
    <property type="entry name" value="SERINE_THREONINE-PROTEIN KINASE NEKL-3"/>
    <property type="match status" value="1"/>
</dbReference>
<keyword evidence="3 8" id="KW-0418">Kinase</keyword>
<keyword evidence="6" id="KW-1133">Transmembrane helix</keyword>
<evidence type="ECO:0000256" key="5">
    <source>
        <dbReference type="SAM" id="Coils"/>
    </source>
</evidence>
<evidence type="ECO:0000256" key="1">
    <source>
        <dbReference type="ARBA" id="ARBA00022679"/>
    </source>
</evidence>
<protein>
    <submittedName>
        <fullName evidence="8">Serine/threonine protein kinase</fullName>
    </submittedName>
</protein>
<evidence type="ECO:0000313" key="9">
    <source>
        <dbReference type="Proteomes" id="UP000295164"/>
    </source>
</evidence>
<dbReference type="Gene3D" id="3.30.200.20">
    <property type="entry name" value="Phosphorylase Kinase, domain 1"/>
    <property type="match status" value="1"/>
</dbReference>
<evidence type="ECO:0000313" key="8">
    <source>
        <dbReference type="EMBL" id="TCZ73363.1"/>
    </source>
</evidence>
<evidence type="ECO:0000259" key="7">
    <source>
        <dbReference type="PROSITE" id="PS50011"/>
    </source>
</evidence>
<dbReference type="InterPro" id="IPR011990">
    <property type="entry name" value="TPR-like_helical_dom_sf"/>
</dbReference>
<dbReference type="GO" id="GO:0005524">
    <property type="term" value="F:ATP binding"/>
    <property type="evidence" value="ECO:0007669"/>
    <property type="project" value="UniProtKB-KW"/>
</dbReference>
<proteinExistence type="predicted"/>
<dbReference type="Pfam" id="PF00069">
    <property type="entry name" value="Pkinase"/>
    <property type="match status" value="1"/>
</dbReference>
<keyword evidence="8" id="KW-0723">Serine/threonine-protein kinase</keyword>
<feature type="domain" description="Protein kinase" evidence="7">
    <location>
        <begin position="11"/>
        <end position="298"/>
    </location>
</feature>
<evidence type="ECO:0000256" key="2">
    <source>
        <dbReference type="ARBA" id="ARBA00022741"/>
    </source>
</evidence>
<dbReference type="PROSITE" id="PS50011">
    <property type="entry name" value="PROTEIN_KINASE_DOM"/>
    <property type="match status" value="1"/>
</dbReference>
<dbReference type="AlphaFoldDB" id="A0A4R4E3F4"/>
<sequence>MGKVFTITSGLENMGALKTGGQGSVYKGRRTGAIITAVKLLPTPIHSESTEDKHYMAFQNEVAKLRKVNEVPNPHVVRILSSGLTESGSFPFIEMEFVEGPDLEELLQPPHEPLFTVKEAVRVADQLSNALAHCHRVGVKHGDVKSNNVKYNVQTGNYVLLDFGMAIMSDEQRRTSLRHAGAIEFMAPEQNEGTILFQTDIYSFGVILFELLAGTVPFPPSERGETARSQVMLAHRETPPPDLMELRRKHLPAGWSEEKRARELQVPQWLIDTVYICLQKAPQSRFADGTMLHDHIILRSTQKSEAPSAFVPVPDPALEAEVTRLRQENEQLRKRLQVLQEREPAPLAAAAAPETRAPARKRGLNIWAVLLVLAVLGVAAWIVIRKPGISKSQEQPSAERPSNLVAGQYMVKAARAYFYDAPDATKRRGAYMVPSSDVVNTTKEENDFVYTDFTNNRGQRSKGWLRKRDLMTLEEWNTQQQQQQAAEPQLTAAEIDRQLADARSKLDNGQLQEALFLYQFLAGKDVPEAQYEYGNLALQGRHNAIDCGRALELVMQASDKGYVPAKRTLGFLYVFADNPEALRVNNYNRCSYDRNVYKGTQLLLEAAAQGDEAARRLANEIQAGDSTGNSGGNNP</sequence>
<dbReference type="Gene3D" id="1.10.510.10">
    <property type="entry name" value="Transferase(Phosphotransferase) domain 1"/>
    <property type="match status" value="1"/>
</dbReference>
<keyword evidence="6" id="KW-0472">Membrane</keyword>
<dbReference type="InterPro" id="IPR000719">
    <property type="entry name" value="Prot_kinase_dom"/>
</dbReference>
<dbReference type="Gene3D" id="1.25.40.10">
    <property type="entry name" value="Tetratricopeptide repeat domain"/>
    <property type="match status" value="1"/>
</dbReference>
<dbReference type="SUPFAM" id="SSF56112">
    <property type="entry name" value="Protein kinase-like (PK-like)"/>
    <property type="match status" value="1"/>
</dbReference>
<keyword evidence="2" id="KW-0547">Nucleotide-binding</keyword>
<dbReference type="GO" id="GO:0004674">
    <property type="term" value="F:protein serine/threonine kinase activity"/>
    <property type="evidence" value="ECO:0007669"/>
    <property type="project" value="UniProtKB-KW"/>
</dbReference>
<evidence type="ECO:0000256" key="3">
    <source>
        <dbReference type="ARBA" id="ARBA00022777"/>
    </source>
</evidence>
<reference evidence="8 9" key="1">
    <citation type="submission" date="2019-03" db="EMBL/GenBank/DDBJ databases">
        <authorList>
            <person name="Kim M.K.M."/>
        </authorList>
    </citation>
    <scope>NUCLEOTIDE SEQUENCE [LARGE SCALE GENOMIC DNA]</scope>
    <source>
        <strain evidence="8 9">17J68-15</strain>
    </source>
</reference>
<evidence type="ECO:0000256" key="4">
    <source>
        <dbReference type="ARBA" id="ARBA00022840"/>
    </source>
</evidence>
<dbReference type="InterPro" id="IPR011009">
    <property type="entry name" value="Kinase-like_dom_sf"/>
</dbReference>
<dbReference type="CDD" id="cd14014">
    <property type="entry name" value="STKc_PknB_like"/>
    <property type="match status" value="1"/>
</dbReference>